<dbReference type="Proteomes" id="UP000290408">
    <property type="component" value="Chromosome"/>
</dbReference>
<evidence type="ECO:0000313" key="3">
    <source>
        <dbReference type="EMBL" id="QBF45282.1"/>
    </source>
</evidence>
<dbReference type="EMBL" id="CP036164">
    <property type="protein sequence ID" value="QBF45282.1"/>
    <property type="molecule type" value="Genomic_DNA"/>
</dbReference>
<dbReference type="Pfam" id="PF01531">
    <property type="entry name" value="Glyco_transf_11"/>
    <property type="match status" value="1"/>
</dbReference>
<dbReference type="PANTHER" id="PTHR11927:SF9">
    <property type="entry name" value="L-FUCOSYLTRANSFERASE"/>
    <property type="match status" value="1"/>
</dbReference>
<dbReference type="OrthoDB" id="9794601at2"/>
<dbReference type="GO" id="GO:0005975">
    <property type="term" value="P:carbohydrate metabolic process"/>
    <property type="evidence" value="ECO:0007669"/>
    <property type="project" value="InterPro"/>
</dbReference>
<reference evidence="3 4" key="1">
    <citation type="submission" date="2019-02" db="EMBL/GenBank/DDBJ databases">
        <title>Genomic data mining of an Antarctic deep-sea actinobacterium, Janibacterlimosus P3-3-X1.</title>
        <authorList>
            <person name="Liao L."/>
            <person name="Chen B."/>
        </authorList>
    </citation>
    <scope>NUCLEOTIDE SEQUENCE [LARGE SCALE GENOMIC DNA]</scope>
    <source>
        <strain evidence="3 4">P3-3-X1</strain>
    </source>
</reference>
<keyword evidence="1" id="KW-0328">Glycosyltransferase</keyword>
<accession>A0A4P6MRN7</accession>
<keyword evidence="2" id="KW-0808">Transferase</keyword>
<dbReference type="RefSeq" id="WP_130628522.1">
    <property type="nucleotide sequence ID" value="NZ_CP036164.1"/>
</dbReference>
<dbReference type="KEGG" id="jli:EXU32_02765"/>
<evidence type="ECO:0000313" key="4">
    <source>
        <dbReference type="Proteomes" id="UP000290408"/>
    </source>
</evidence>
<dbReference type="InterPro" id="IPR002516">
    <property type="entry name" value="Glyco_trans_11"/>
</dbReference>
<evidence type="ECO:0008006" key="5">
    <source>
        <dbReference type="Google" id="ProtNLM"/>
    </source>
</evidence>
<dbReference type="GO" id="GO:0016020">
    <property type="term" value="C:membrane"/>
    <property type="evidence" value="ECO:0007669"/>
    <property type="project" value="InterPro"/>
</dbReference>
<protein>
    <recommendedName>
        <fullName evidence="5">Alpha-1,2-fucosyltransferase</fullName>
    </recommendedName>
</protein>
<evidence type="ECO:0000256" key="2">
    <source>
        <dbReference type="ARBA" id="ARBA00022679"/>
    </source>
</evidence>
<name>A0A4P6MRN7_9MICO</name>
<organism evidence="3 4">
    <name type="scientific">Janibacter limosus</name>
    <dbReference type="NCBI Taxonomy" id="53458"/>
    <lineage>
        <taxon>Bacteria</taxon>
        <taxon>Bacillati</taxon>
        <taxon>Actinomycetota</taxon>
        <taxon>Actinomycetes</taxon>
        <taxon>Micrococcales</taxon>
        <taxon>Intrasporangiaceae</taxon>
        <taxon>Janibacter</taxon>
    </lineage>
</organism>
<dbReference type="GO" id="GO:0008107">
    <property type="term" value="F:galactoside 2-alpha-L-fucosyltransferase activity"/>
    <property type="evidence" value="ECO:0007669"/>
    <property type="project" value="InterPro"/>
</dbReference>
<gene>
    <name evidence="3" type="ORF">EXU32_02765</name>
</gene>
<proteinExistence type="predicted"/>
<sequence>MVRYRSTARTVVGGVVRWFSPSTRVIKDLPPWAGFGNQLFFCLWASAQRQRGADLCLVRSARSTRWLEYFPLLASELTIGREDVRLSDHRDLTSWEDITAVGRPEGPTRDELTYFIERYLMPSELFAPTVELARGVTLNVRRGDYFSDPEVRGKFSFDQVAYIEVVLKRLRAEGRAPEEIRVVSDDLAWCRERLSHLDGGQHIMHFVESGGPMDDLTCVARSRELVIMNSSFSIWAAYISNHLYGDNHALIHAPAFGTRPFDGTPWPSLDPRWDIVSNIPGGWDS</sequence>
<dbReference type="PANTHER" id="PTHR11927">
    <property type="entry name" value="GALACTOSIDE 2-L-FUCOSYLTRANSFERASE"/>
    <property type="match status" value="1"/>
</dbReference>
<keyword evidence="4" id="KW-1185">Reference proteome</keyword>
<evidence type="ECO:0000256" key="1">
    <source>
        <dbReference type="ARBA" id="ARBA00022676"/>
    </source>
</evidence>
<dbReference type="AlphaFoldDB" id="A0A4P6MRN7"/>